<dbReference type="EMBL" id="JABZQH010000300">
    <property type="protein sequence ID" value="MBF1352845.1"/>
    <property type="molecule type" value="Genomic_DNA"/>
</dbReference>
<evidence type="ECO:0000256" key="1">
    <source>
        <dbReference type="SAM" id="SignalP"/>
    </source>
</evidence>
<evidence type="ECO:0000313" key="3">
    <source>
        <dbReference type="Proteomes" id="UP000722050"/>
    </source>
</evidence>
<feature type="signal peptide" evidence="1">
    <location>
        <begin position="1"/>
        <end position="21"/>
    </location>
</feature>
<organism evidence="2 3">
    <name type="scientific">Mogibacterium diversum</name>
    <dbReference type="NCBI Taxonomy" id="114527"/>
    <lineage>
        <taxon>Bacteria</taxon>
        <taxon>Bacillati</taxon>
        <taxon>Bacillota</taxon>
        <taxon>Clostridia</taxon>
        <taxon>Peptostreptococcales</taxon>
        <taxon>Anaerovoracaceae</taxon>
        <taxon>Mogibacterium</taxon>
    </lineage>
</organism>
<keyword evidence="1" id="KW-0732">Signal</keyword>
<protein>
    <submittedName>
        <fullName evidence="2">Uncharacterized protein</fullName>
    </submittedName>
</protein>
<sequence>MYKRIALFVLAAIIATTSLIAMIGENAFAAPELSEPYFPAALVERAKKKSAANVYIYCVHKNSSPAPSSAASSPGSSPGNQVVFNKNIGVAKDDILGHGWGGSASGGASDFNSKGDNNQNCGSLSITTFVNFFNSIGFNGSDPQQILCNMAS</sequence>
<comment type="caution">
    <text evidence="2">The sequence shown here is derived from an EMBL/GenBank/DDBJ whole genome shotgun (WGS) entry which is preliminary data.</text>
</comment>
<accession>A0A930EG20</accession>
<feature type="non-terminal residue" evidence="2">
    <location>
        <position position="152"/>
    </location>
</feature>
<gene>
    <name evidence="2" type="ORF">HXM71_07010</name>
</gene>
<feature type="chain" id="PRO_5038387332" evidence="1">
    <location>
        <begin position="22"/>
        <end position="152"/>
    </location>
</feature>
<reference evidence="2" key="1">
    <citation type="submission" date="2020-04" db="EMBL/GenBank/DDBJ databases">
        <title>Deep metagenomics examines the oral microbiome during advanced dental caries in children, revealing novel taxa and co-occurrences with host molecules.</title>
        <authorList>
            <person name="Baker J.L."/>
            <person name="Morton J.T."/>
            <person name="Dinis M."/>
            <person name="Alvarez R."/>
            <person name="Tran N.C."/>
            <person name="Knight R."/>
            <person name="Edlund A."/>
        </authorList>
    </citation>
    <scope>NUCLEOTIDE SEQUENCE</scope>
    <source>
        <strain evidence="2">JCVI_24_bin.8</strain>
    </source>
</reference>
<dbReference type="Proteomes" id="UP000722050">
    <property type="component" value="Unassembled WGS sequence"/>
</dbReference>
<proteinExistence type="predicted"/>
<name>A0A930EG20_9FIRM</name>
<evidence type="ECO:0000313" key="2">
    <source>
        <dbReference type="EMBL" id="MBF1352845.1"/>
    </source>
</evidence>
<dbReference type="AlphaFoldDB" id="A0A930EG20"/>